<evidence type="ECO:0000259" key="1">
    <source>
        <dbReference type="Pfam" id="PF01878"/>
    </source>
</evidence>
<organism evidence="2 3">
    <name type="scientific">Cobetia amphilecti</name>
    <dbReference type="NCBI Taxonomy" id="1055104"/>
    <lineage>
        <taxon>Bacteria</taxon>
        <taxon>Pseudomonadati</taxon>
        <taxon>Pseudomonadota</taxon>
        <taxon>Gammaproteobacteria</taxon>
        <taxon>Oceanospirillales</taxon>
        <taxon>Halomonadaceae</taxon>
        <taxon>Cobetia</taxon>
    </lineage>
</organism>
<proteinExistence type="predicted"/>
<protein>
    <submittedName>
        <fullName evidence="2">EVE domain-containing protein</fullName>
    </submittedName>
</protein>
<comment type="caution">
    <text evidence="2">The sequence shown here is derived from an EMBL/GenBank/DDBJ whole genome shotgun (WGS) entry which is preliminary data.</text>
</comment>
<dbReference type="RefSeq" id="WP_131432806.1">
    <property type="nucleotide sequence ID" value="NZ_JAUORK010000028.1"/>
</dbReference>
<sequence>MRHWLVKTEPDAFSLDDLRRESPALWDGVRNYQARNFLREMQLGDVVLIQHSSCKLPAVVGLAVVSELALPDPTASDPEHKGFDPRQVADIDADKPPRWVAPRLSYLRPLRTTLPIARLKARPELADSHLVRRARLSVMPLSESEAACIASLAGDTLLP</sequence>
<dbReference type="CDD" id="cd21133">
    <property type="entry name" value="EVE"/>
    <property type="match status" value="1"/>
</dbReference>
<dbReference type="InterPro" id="IPR047197">
    <property type="entry name" value="THYN1-like_EVE"/>
</dbReference>
<dbReference type="PANTHER" id="PTHR14087:SF7">
    <property type="entry name" value="THYMOCYTE NUCLEAR PROTEIN 1"/>
    <property type="match status" value="1"/>
</dbReference>
<reference evidence="2" key="1">
    <citation type="submission" date="2023-07" db="EMBL/GenBank/DDBJ databases">
        <title>Genome content predicts the carbon catabolic preferences of heterotrophic bacteria.</title>
        <authorList>
            <person name="Gralka M."/>
        </authorList>
    </citation>
    <scope>NUCLEOTIDE SEQUENCE</scope>
    <source>
        <strain evidence="2">C2R13</strain>
    </source>
</reference>
<dbReference type="InterPro" id="IPR052181">
    <property type="entry name" value="5hmC_binding"/>
</dbReference>
<name>A0AAP4U1F3_9GAMM</name>
<dbReference type="Gene3D" id="3.10.590.10">
    <property type="entry name" value="ph1033 like domains"/>
    <property type="match status" value="1"/>
</dbReference>
<evidence type="ECO:0000313" key="3">
    <source>
        <dbReference type="Proteomes" id="UP001170481"/>
    </source>
</evidence>
<gene>
    <name evidence="2" type="ORF">Q4535_15955</name>
</gene>
<feature type="domain" description="EVE" evidence="1">
    <location>
        <begin position="2"/>
        <end position="151"/>
    </location>
</feature>
<dbReference type="InterPro" id="IPR002740">
    <property type="entry name" value="EVE_domain"/>
</dbReference>
<evidence type="ECO:0000313" key="2">
    <source>
        <dbReference type="EMBL" id="MDO6673600.1"/>
    </source>
</evidence>
<dbReference type="Pfam" id="PF01878">
    <property type="entry name" value="EVE"/>
    <property type="match status" value="1"/>
</dbReference>
<dbReference type="EMBL" id="JAUORK010000028">
    <property type="protein sequence ID" value="MDO6673600.1"/>
    <property type="molecule type" value="Genomic_DNA"/>
</dbReference>
<dbReference type="AlphaFoldDB" id="A0AAP4U1F3"/>
<dbReference type="Proteomes" id="UP001170481">
    <property type="component" value="Unassembled WGS sequence"/>
</dbReference>
<accession>A0AAP4U1F3</accession>
<dbReference type="SUPFAM" id="SSF88697">
    <property type="entry name" value="PUA domain-like"/>
    <property type="match status" value="1"/>
</dbReference>
<dbReference type="PANTHER" id="PTHR14087">
    <property type="entry name" value="THYMOCYTE NUCLEAR PROTEIN 1"/>
    <property type="match status" value="1"/>
</dbReference>
<dbReference type="InterPro" id="IPR015947">
    <property type="entry name" value="PUA-like_sf"/>
</dbReference>